<keyword evidence="8" id="KW-1185">Reference proteome</keyword>
<feature type="transmembrane region" description="Helical" evidence="6">
    <location>
        <begin position="217"/>
        <end position="239"/>
    </location>
</feature>
<evidence type="ECO:0000256" key="2">
    <source>
        <dbReference type="ARBA" id="ARBA00022475"/>
    </source>
</evidence>
<dbReference type="InterPro" id="IPR022791">
    <property type="entry name" value="L-PG_synthase/AglD"/>
</dbReference>
<dbReference type="Pfam" id="PF03706">
    <property type="entry name" value="LPG_synthase_TM"/>
    <property type="match status" value="1"/>
</dbReference>
<evidence type="ECO:0000313" key="8">
    <source>
        <dbReference type="Proteomes" id="UP000280346"/>
    </source>
</evidence>
<sequence length="324" mass="33986">MPFSFENSAPPLGQFSGRAKWMLAAKGAVTVLLVAWLLRRVDWLLAADRLRHADGGWLFGGFALVCGALLVTTIRWQWAGAAVGLSLPLNQAVRHSLVGQFFGQVLPAGVGVDAVRGWLAYRSGHPAEGVVASLLIDRLAGLLGLLLLDIVAAVTLLYHIAPDFALAGLLAGAVMVGSFAAVLFLNRIPLPARLRLRLFDTLRTILRSAEKGLTTPASLNALALSLLVQILFVGAVLLLARALGAPIGVQAGFAVVPIALTLASMPISLNGWGIREGAMVAGLQVHGVGVDDAFLVSVLLGTALLLASLPGGLLWFFKPPERPS</sequence>
<feature type="transmembrane region" description="Helical" evidence="6">
    <location>
        <begin position="293"/>
        <end position="317"/>
    </location>
</feature>
<dbReference type="EMBL" id="RZIJ01000013">
    <property type="protein sequence ID" value="RUQ68814.1"/>
    <property type="molecule type" value="Genomic_DNA"/>
</dbReference>
<evidence type="ECO:0000256" key="3">
    <source>
        <dbReference type="ARBA" id="ARBA00022692"/>
    </source>
</evidence>
<accession>A0A433J6N9</accession>
<feature type="transmembrane region" description="Helical" evidence="6">
    <location>
        <begin position="251"/>
        <end position="272"/>
    </location>
</feature>
<dbReference type="Proteomes" id="UP000280346">
    <property type="component" value="Unassembled WGS sequence"/>
</dbReference>
<feature type="transmembrane region" description="Helical" evidence="6">
    <location>
        <begin position="20"/>
        <end position="38"/>
    </location>
</feature>
<keyword evidence="2" id="KW-1003">Cell membrane</keyword>
<reference evidence="7 8" key="1">
    <citation type="submission" date="2018-12" db="EMBL/GenBank/DDBJ databases">
        <authorList>
            <person name="Yang Y."/>
        </authorList>
    </citation>
    <scope>NUCLEOTIDE SEQUENCE [LARGE SCALE GENOMIC DNA]</scope>
    <source>
        <strain evidence="7 8">GSF71</strain>
    </source>
</reference>
<feature type="transmembrane region" description="Helical" evidence="6">
    <location>
        <begin position="164"/>
        <end position="185"/>
    </location>
</feature>
<comment type="subcellular location">
    <subcellularLocation>
        <location evidence="1">Cell membrane</location>
        <topology evidence="1">Multi-pass membrane protein</topology>
    </subcellularLocation>
</comment>
<keyword evidence="4 6" id="KW-1133">Transmembrane helix</keyword>
<evidence type="ECO:0000313" key="7">
    <source>
        <dbReference type="EMBL" id="RUQ68814.1"/>
    </source>
</evidence>
<organism evidence="7 8">
    <name type="scientific">Azospirillum doebereinerae</name>
    <dbReference type="NCBI Taxonomy" id="92933"/>
    <lineage>
        <taxon>Bacteria</taxon>
        <taxon>Pseudomonadati</taxon>
        <taxon>Pseudomonadota</taxon>
        <taxon>Alphaproteobacteria</taxon>
        <taxon>Rhodospirillales</taxon>
        <taxon>Azospirillaceae</taxon>
        <taxon>Azospirillum</taxon>
    </lineage>
</organism>
<evidence type="ECO:0000256" key="6">
    <source>
        <dbReference type="SAM" id="Phobius"/>
    </source>
</evidence>
<name>A0A433J6N9_9PROT</name>
<keyword evidence="3 6" id="KW-0812">Transmembrane</keyword>
<keyword evidence="5 6" id="KW-0472">Membrane</keyword>
<dbReference type="GO" id="GO:0005886">
    <property type="term" value="C:plasma membrane"/>
    <property type="evidence" value="ECO:0007669"/>
    <property type="project" value="UniProtKB-SubCell"/>
</dbReference>
<evidence type="ECO:0000256" key="4">
    <source>
        <dbReference type="ARBA" id="ARBA00022989"/>
    </source>
</evidence>
<dbReference type="OrthoDB" id="9788795at2"/>
<comment type="caution">
    <text evidence="7">The sequence shown here is derived from an EMBL/GenBank/DDBJ whole genome shotgun (WGS) entry which is preliminary data.</text>
</comment>
<dbReference type="PANTHER" id="PTHR40277:SF1">
    <property type="entry name" value="BLL5419 PROTEIN"/>
    <property type="match status" value="1"/>
</dbReference>
<feature type="transmembrane region" description="Helical" evidence="6">
    <location>
        <begin position="139"/>
        <end position="158"/>
    </location>
</feature>
<evidence type="ECO:0000256" key="1">
    <source>
        <dbReference type="ARBA" id="ARBA00004651"/>
    </source>
</evidence>
<gene>
    <name evidence="7" type="ORF">EJ913_16655</name>
</gene>
<dbReference type="AlphaFoldDB" id="A0A433J6N9"/>
<dbReference type="PANTHER" id="PTHR40277">
    <property type="entry name" value="BLL5419 PROTEIN"/>
    <property type="match status" value="1"/>
</dbReference>
<evidence type="ECO:0000256" key="5">
    <source>
        <dbReference type="ARBA" id="ARBA00023136"/>
    </source>
</evidence>
<feature type="transmembrane region" description="Helical" evidence="6">
    <location>
        <begin position="58"/>
        <end position="78"/>
    </location>
</feature>
<proteinExistence type="predicted"/>
<protein>
    <submittedName>
        <fullName evidence="7">Flippase-like domain-containing protein</fullName>
    </submittedName>
</protein>